<keyword evidence="1" id="KW-0175">Coiled coil</keyword>
<accession>A0ABV1HQ81</accession>
<dbReference type="InterPro" id="IPR027417">
    <property type="entry name" value="P-loop_NTPase"/>
</dbReference>
<reference evidence="4 5" key="1">
    <citation type="submission" date="2024-03" db="EMBL/GenBank/DDBJ databases">
        <title>Human intestinal bacterial collection.</title>
        <authorList>
            <person name="Pauvert C."/>
            <person name="Hitch T.C.A."/>
            <person name="Clavel T."/>
        </authorList>
    </citation>
    <scope>NUCLEOTIDE SEQUENCE [LARGE SCALE GENOMIC DNA]</scope>
    <source>
        <strain evidence="4 5">CLA-AP-H27</strain>
    </source>
</reference>
<evidence type="ECO:0000259" key="3">
    <source>
        <dbReference type="Pfam" id="PF13476"/>
    </source>
</evidence>
<evidence type="ECO:0000256" key="1">
    <source>
        <dbReference type="SAM" id="Coils"/>
    </source>
</evidence>
<dbReference type="InterPro" id="IPR038729">
    <property type="entry name" value="Rad50/SbcC_AAA"/>
</dbReference>
<feature type="transmembrane region" description="Helical" evidence="2">
    <location>
        <begin position="336"/>
        <end position="362"/>
    </location>
</feature>
<protein>
    <submittedName>
        <fullName evidence="4">AAA family ATPase</fullName>
    </submittedName>
</protein>
<dbReference type="Proteomes" id="UP001437460">
    <property type="component" value="Unassembled WGS sequence"/>
</dbReference>
<feature type="coiled-coil region" evidence="1">
    <location>
        <begin position="211"/>
        <end position="245"/>
    </location>
</feature>
<dbReference type="RefSeq" id="WP_349230471.1">
    <property type="nucleotide sequence ID" value="NZ_JBBMFJ010000047.1"/>
</dbReference>
<feature type="domain" description="Rad50/SbcC-type AAA" evidence="3">
    <location>
        <begin position="6"/>
        <end position="246"/>
    </location>
</feature>
<evidence type="ECO:0000313" key="5">
    <source>
        <dbReference type="Proteomes" id="UP001437460"/>
    </source>
</evidence>
<comment type="caution">
    <text evidence="4">The sequence shown here is derived from an EMBL/GenBank/DDBJ whole genome shotgun (WGS) entry which is preliminary data.</text>
</comment>
<dbReference type="EMBL" id="JBBMFJ010000047">
    <property type="protein sequence ID" value="MEQ2564480.1"/>
    <property type="molecule type" value="Genomic_DNA"/>
</dbReference>
<keyword evidence="2" id="KW-0472">Membrane</keyword>
<sequence>MRILDLHIDGFGKFHDLSVSFDQDLNVVYGKNEAGKSTLHTFIRCMLFGLERGRGRAARGDLYSKYEPWQNKAVYGGRMRVEKDGVIYRLERNFQKDQKSFVIVNETAGKEVEPTRGFLDFLLGGLTETAYNNTISIGQLKCVTEGGMVTELRNYIANMNTTGNLSLNITKATSYLKNRRKEFERQLTPEAARTYTALLTEIKNIEKEISAPEYENQLQTYQNLRSQVKNQLSEKQTERETLLQKIAKGRQALDGAQFTDEASIHAYQENARNTYAHYKEVADATSRKGRAILPVVILVLAVFCALGAGALGFLSSQTLDPVVPGTGALISVSTGVARYTVGLICGLSAAAVFFFAAGLIFFMKNRSLKQEFSMTEKLLQEIFSRHLGDSSISEEAMTAFESRMEEFVRLSQVLERSEQSVKEQASEITALQEKETNCDDAISRQQKAQWELEKKLDHLAHCKDQTESLKQVLAENDHIREEITAIDLALETMTELSGTIRDSFGLYLNKTASDLISGITGGIYDSMSVDENLNVFMNTRTRLVPVEQVSSGTMDQIYLALRLAAAKLIQPEGDYMPLIFDDSFVLYDEDRLHTALKWLKKAYPGQIIIFTCHQREAQMMTADQIAYHLVTM</sequence>
<evidence type="ECO:0000256" key="2">
    <source>
        <dbReference type="SAM" id="Phobius"/>
    </source>
</evidence>
<gene>
    <name evidence="4" type="ORF">WMO41_15135</name>
</gene>
<evidence type="ECO:0000313" key="4">
    <source>
        <dbReference type="EMBL" id="MEQ2564480.1"/>
    </source>
</evidence>
<keyword evidence="2" id="KW-1133">Transmembrane helix</keyword>
<keyword evidence="5" id="KW-1185">Reference proteome</keyword>
<dbReference type="PANTHER" id="PTHR41259:SF1">
    <property type="entry name" value="DOUBLE-STRAND BREAK REPAIR RAD50 ATPASE, PUTATIVE-RELATED"/>
    <property type="match status" value="1"/>
</dbReference>
<proteinExistence type="predicted"/>
<dbReference type="PANTHER" id="PTHR41259">
    <property type="entry name" value="DOUBLE-STRAND BREAK REPAIR RAD50 ATPASE, PUTATIVE-RELATED"/>
    <property type="match status" value="1"/>
</dbReference>
<name>A0ABV1HQ81_9FIRM</name>
<dbReference type="Gene3D" id="3.40.50.300">
    <property type="entry name" value="P-loop containing nucleotide triphosphate hydrolases"/>
    <property type="match status" value="2"/>
</dbReference>
<keyword evidence="2" id="KW-0812">Transmembrane</keyword>
<dbReference type="SUPFAM" id="SSF52540">
    <property type="entry name" value="P-loop containing nucleoside triphosphate hydrolases"/>
    <property type="match status" value="1"/>
</dbReference>
<feature type="transmembrane region" description="Helical" evidence="2">
    <location>
        <begin position="291"/>
        <end position="316"/>
    </location>
</feature>
<dbReference type="Pfam" id="PF13476">
    <property type="entry name" value="AAA_23"/>
    <property type="match status" value="1"/>
</dbReference>
<organism evidence="4 5">
    <name type="scientific">Ventrimonas faecis</name>
    <dbReference type="NCBI Taxonomy" id="3133170"/>
    <lineage>
        <taxon>Bacteria</taxon>
        <taxon>Bacillati</taxon>
        <taxon>Bacillota</taxon>
        <taxon>Clostridia</taxon>
        <taxon>Lachnospirales</taxon>
        <taxon>Lachnospiraceae</taxon>
        <taxon>Ventrimonas</taxon>
    </lineage>
</organism>